<name>A0ABX3NBY9_9FLAO</name>
<keyword evidence="2" id="KW-1185">Reference proteome</keyword>
<dbReference type="Proteomes" id="UP000190016">
    <property type="component" value="Unassembled WGS sequence"/>
</dbReference>
<evidence type="ECO:0000313" key="2">
    <source>
        <dbReference type="Proteomes" id="UP000190016"/>
    </source>
</evidence>
<gene>
    <name evidence="1" type="ORF">BB021_01665</name>
</gene>
<evidence type="ECO:0008006" key="3">
    <source>
        <dbReference type="Google" id="ProtNLM"/>
    </source>
</evidence>
<dbReference type="RefSeq" id="WP_078778034.1">
    <property type="nucleotide sequence ID" value="NZ_MBDS01000002.1"/>
</dbReference>
<organism evidence="1 2">
    <name type="scientific">Elizabethkingia ursingii</name>
    <dbReference type="NCBI Taxonomy" id="1756150"/>
    <lineage>
        <taxon>Bacteria</taxon>
        <taxon>Pseudomonadati</taxon>
        <taxon>Bacteroidota</taxon>
        <taxon>Flavobacteriia</taxon>
        <taxon>Flavobacteriales</taxon>
        <taxon>Weeksellaceae</taxon>
        <taxon>Elizabethkingia</taxon>
    </lineage>
</organism>
<protein>
    <recommendedName>
        <fullName evidence="3">Antitoxin</fullName>
    </recommendedName>
</protein>
<dbReference type="EMBL" id="MBDS01000002">
    <property type="protein sequence ID" value="OPB93127.1"/>
    <property type="molecule type" value="Genomic_DNA"/>
</dbReference>
<accession>A0ABX3NBY9</accession>
<evidence type="ECO:0000313" key="1">
    <source>
        <dbReference type="EMBL" id="OPB93127.1"/>
    </source>
</evidence>
<comment type="caution">
    <text evidence="1">The sequence shown here is derived from an EMBL/GenBank/DDBJ whole genome shotgun (WGS) entry which is preliminary data.</text>
</comment>
<dbReference type="InterPro" id="IPR045944">
    <property type="entry name" value="DUF6364"/>
</dbReference>
<sequence length="82" mass="9542">MNTKLTLTIEKSVIEKAKKYAHKRERSLSDLIENYLKALTNDDAKNENDLTPTVKSLKGSFSMPKNFDYKKELTDRLSEKYL</sequence>
<reference evidence="1 2" key="1">
    <citation type="submission" date="2016-07" db="EMBL/GenBank/DDBJ databases">
        <title>Revisiting the Taxonomy of the Elizabethkingia Genus based on Whole-Genome Sequencing, Optical Mapping, and MALDI-TOF.</title>
        <authorList>
            <person name="Nicholson A.C."/>
        </authorList>
    </citation>
    <scope>NUCLEOTIDE SEQUENCE [LARGE SCALE GENOMIC DNA]</scope>
    <source>
        <strain evidence="1 2">C1558</strain>
    </source>
</reference>
<dbReference type="Pfam" id="PF19891">
    <property type="entry name" value="DUF6364"/>
    <property type="match status" value="1"/>
</dbReference>
<proteinExistence type="predicted"/>